<evidence type="ECO:0000313" key="2">
    <source>
        <dbReference type="Proteomes" id="UP000059847"/>
    </source>
</evidence>
<dbReference type="AlphaFoldDB" id="A0A0M4U3W2"/>
<keyword evidence="2" id="KW-1185">Reference proteome</keyword>
<evidence type="ECO:0000313" key="1">
    <source>
        <dbReference type="EMBL" id="ALF59206.1"/>
    </source>
</evidence>
<name>A0A0M4U3W2_9GAMM</name>
<reference evidence="1 2" key="1">
    <citation type="submission" date="2015-09" db="EMBL/GenBank/DDBJ databases">
        <title>Complete genome of Psychrobacter urativorans R10.10B.</title>
        <authorList>
            <person name="See-Too W.S."/>
            <person name="Chan K.G."/>
        </authorList>
    </citation>
    <scope>NUCLEOTIDE SEQUENCE [LARGE SCALE GENOMIC DNA]</scope>
    <source>
        <strain evidence="1 2">R10.10B</strain>
    </source>
</reference>
<dbReference type="RefSeq" id="WP_062533601.1">
    <property type="nucleotide sequence ID" value="NZ_CP012678.1"/>
</dbReference>
<protein>
    <submittedName>
        <fullName evidence="1">Uncharacterized protein</fullName>
    </submittedName>
</protein>
<organism evidence="1 2">
    <name type="scientific">Psychrobacter urativorans</name>
    <dbReference type="NCBI Taxonomy" id="45610"/>
    <lineage>
        <taxon>Bacteria</taxon>
        <taxon>Pseudomonadati</taxon>
        <taxon>Pseudomonadota</taxon>
        <taxon>Gammaproteobacteria</taxon>
        <taxon>Moraxellales</taxon>
        <taxon>Moraxellaceae</taxon>
        <taxon>Psychrobacter</taxon>
    </lineage>
</organism>
<sequence length="172" mass="19534">MRVHLVFSLIITMVVPVIARAQPSNLEAGLLKSMTIKLDNEGDIERDESSGVAIRNYKRNNYIKAAPDFRYDYIDNYLLLKPATFLGHDLKVIEEEYMSAYIGCCVSPGVGVIIKQKGSLNNVKDFARKNRCSIEPINFNAHLRELGIKKPQAPTGNYYALSCRERDIERHE</sequence>
<dbReference type="OrthoDB" id="5624645at2"/>
<dbReference type="Proteomes" id="UP000059847">
    <property type="component" value="Chromosome"/>
</dbReference>
<dbReference type="KEGG" id="pur:AOC03_03350"/>
<accession>A0A0M4U3W2</accession>
<proteinExistence type="predicted"/>
<dbReference type="EMBL" id="CP012678">
    <property type="protein sequence ID" value="ALF59206.1"/>
    <property type="molecule type" value="Genomic_DNA"/>
</dbReference>
<gene>
    <name evidence="1" type="ORF">AOC03_03350</name>
</gene>